<feature type="non-terminal residue" evidence="2">
    <location>
        <position position="1"/>
    </location>
</feature>
<dbReference type="Proteomes" id="UP000641588">
    <property type="component" value="Unassembled WGS sequence"/>
</dbReference>
<name>A0A972JZV6_9BACL</name>
<comment type="caution">
    <text evidence="2">The sequence shown here is derived from an EMBL/GenBank/DDBJ whole genome shotgun (WGS) entry which is preliminary data.</text>
</comment>
<reference evidence="2" key="1">
    <citation type="submission" date="2019-10" db="EMBL/GenBank/DDBJ databases">
        <title>Description of Paenibacillus glebae sp. nov.</title>
        <authorList>
            <person name="Carlier A."/>
            <person name="Qi S."/>
        </authorList>
    </citation>
    <scope>NUCLEOTIDE SEQUENCE</scope>
    <source>
        <strain evidence="2">LMG 31456</strain>
    </source>
</reference>
<dbReference type="AlphaFoldDB" id="A0A972JZV6"/>
<protein>
    <submittedName>
        <fullName evidence="2">IS3 family transposase</fullName>
    </submittedName>
</protein>
<proteinExistence type="predicted"/>
<sequence>INHKRVSRLMKLAGIQSVIRRKRKKYTRSTLGIVLGNPEM</sequence>
<evidence type="ECO:0000259" key="1">
    <source>
        <dbReference type="Pfam" id="PF13276"/>
    </source>
</evidence>
<evidence type="ECO:0000313" key="3">
    <source>
        <dbReference type="Proteomes" id="UP000641588"/>
    </source>
</evidence>
<dbReference type="InterPro" id="IPR025948">
    <property type="entry name" value="HTH-like_dom"/>
</dbReference>
<gene>
    <name evidence="2" type="ORF">GC093_08050</name>
</gene>
<keyword evidence="3" id="KW-1185">Reference proteome</keyword>
<feature type="domain" description="HTH-like" evidence="1">
    <location>
        <begin position="1"/>
        <end position="23"/>
    </location>
</feature>
<accession>A0A972JZV6</accession>
<evidence type="ECO:0000313" key="2">
    <source>
        <dbReference type="EMBL" id="NOU93175.1"/>
    </source>
</evidence>
<dbReference type="EMBL" id="WHOD01000044">
    <property type="protein sequence ID" value="NOU93175.1"/>
    <property type="molecule type" value="Genomic_DNA"/>
</dbReference>
<organism evidence="2 3">
    <name type="scientific">Paenibacillus foliorum</name>
    <dbReference type="NCBI Taxonomy" id="2654974"/>
    <lineage>
        <taxon>Bacteria</taxon>
        <taxon>Bacillati</taxon>
        <taxon>Bacillota</taxon>
        <taxon>Bacilli</taxon>
        <taxon>Bacillales</taxon>
        <taxon>Paenibacillaceae</taxon>
        <taxon>Paenibacillus</taxon>
    </lineage>
</organism>
<dbReference type="Pfam" id="PF13276">
    <property type="entry name" value="HTH_21"/>
    <property type="match status" value="1"/>
</dbReference>